<evidence type="ECO:0000313" key="8">
    <source>
        <dbReference type="EMBL" id="CAB4534807.1"/>
    </source>
</evidence>
<evidence type="ECO:0000256" key="3">
    <source>
        <dbReference type="ARBA" id="ARBA00022692"/>
    </source>
</evidence>
<feature type="domain" description="Glycine transporter" evidence="7">
    <location>
        <begin position="100"/>
        <end position="174"/>
    </location>
</feature>
<evidence type="ECO:0000259" key="7">
    <source>
        <dbReference type="Pfam" id="PF03458"/>
    </source>
</evidence>
<keyword evidence="5 6" id="KW-0472">Membrane</keyword>
<keyword evidence="3 6" id="KW-0812">Transmembrane</keyword>
<sequence length="210" mass="22663">MQNDFANQTLQILEIIGTVAFGASGLIAAARKKLDMVGVVLLVLVTAFGGGTLRDILLDRHPFFWMQNEIWIWVLAALAIATQFLVKARNVELSARAIDWPDAIGLGVFAASGTQIALSMGHSALIASIMGVITAAFGGLIRDVLVAEIPGLVNDHQLYASLAFVGGLFIWLLQYLNVDDTVATLVGALSIIITRIIAIRLGWKLPNWRN</sequence>
<evidence type="ECO:0000256" key="2">
    <source>
        <dbReference type="ARBA" id="ARBA00022475"/>
    </source>
</evidence>
<dbReference type="GO" id="GO:0005886">
    <property type="term" value="C:plasma membrane"/>
    <property type="evidence" value="ECO:0007669"/>
    <property type="project" value="UniProtKB-SubCell"/>
</dbReference>
<evidence type="ECO:0000313" key="9">
    <source>
        <dbReference type="EMBL" id="CAB4608235.1"/>
    </source>
</evidence>
<dbReference type="EMBL" id="CAEZUR010000042">
    <property type="protein sequence ID" value="CAB4608235.1"/>
    <property type="molecule type" value="Genomic_DNA"/>
</dbReference>
<dbReference type="EMBL" id="CAEZSN010000011">
    <property type="protein sequence ID" value="CAB4534807.1"/>
    <property type="molecule type" value="Genomic_DNA"/>
</dbReference>
<comment type="subcellular location">
    <subcellularLocation>
        <location evidence="1">Cell membrane</location>
        <topology evidence="1">Multi-pass membrane protein</topology>
    </subcellularLocation>
</comment>
<feature type="transmembrane region" description="Helical" evidence="6">
    <location>
        <begin position="12"/>
        <end position="30"/>
    </location>
</feature>
<evidence type="ECO:0000256" key="4">
    <source>
        <dbReference type="ARBA" id="ARBA00022989"/>
    </source>
</evidence>
<evidence type="ECO:0000256" key="5">
    <source>
        <dbReference type="ARBA" id="ARBA00023136"/>
    </source>
</evidence>
<dbReference type="PANTHER" id="PTHR30506:SF3">
    <property type="entry name" value="UPF0126 INNER MEMBRANE PROTEIN YADS-RELATED"/>
    <property type="match status" value="1"/>
</dbReference>
<feature type="transmembrane region" description="Helical" evidence="6">
    <location>
        <begin position="182"/>
        <end position="203"/>
    </location>
</feature>
<feature type="transmembrane region" description="Helical" evidence="6">
    <location>
        <begin position="37"/>
        <end position="58"/>
    </location>
</feature>
<name>A0A6J6B847_9ZZZZ</name>
<dbReference type="PANTHER" id="PTHR30506">
    <property type="entry name" value="INNER MEMBRANE PROTEIN"/>
    <property type="match status" value="1"/>
</dbReference>
<feature type="transmembrane region" description="Helical" evidence="6">
    <location>
        <begin position="158"/>
        <end position="176"/>
    </location>
</feature>
<accession>A0A6J6B847</accession>
<feature type="transmembrane region" description="Helical" evidence="6">
    <location>
        <begin position="70"/>
        <end position="88"/>
    </location>
</feature>
<evidence type="ECO:0000256" key="6">
    <source>
        <dbReference type="SAM" id="Phobius"/>
    </source>
</evidence>
<dbReference type="Pfam" id="PF03458">
    <property type="entry name" value="Gly_transporter"/>
    <property type="match status" value="2"/>
</dbReference>
<keyword evidence="4 6" id="KW-1133">Transmembrane helix</keyword>
<proteinExistence type="predicted"/>
<dbReference type="InterPro" id="IPR005115">
    <property type="entry name" value="Gly_transporter"/>
</dbReference>
<reference evidence="8" key="1">
    <citation type="submission" date="2020-05" db="EMBL/GenBank/DDBJ databases">
        <authorList>
            <person name="Chiriac C."/>
            <person name="Salcher M."/>
            <person name="Ghai R."/>
            <person name="Kavagutti S V."/>
        </authorList>
    </citation>
    <scope>NUCLEOTIDE SEQUENCE</scope>
</reference>
<protein>
    <submittedName>
        <fullName evidence="8">Unannotated protein</fullName>
    </submittedName>
</protein>
<keyword evidence="2" id="KW-1003">Cell membrane</keyword>
<feature type="domain" description="Glycine transporter" evidence="7">
    <location>
        <begin position="12"/>
        <end position="85"/>
    </location>
</feature>
<gene>
    <name evidence="8" type="ORF">UFOPK1433_00159</name>
    <name evidence="9" type="ORF">UFOPK1843_00647</name>
</gene>
<evidence type="ECO:0000256" key="1">
    <source>
        <dbReference type="ARBA" id="ARBA00004651"/>
    </source>
</evidence>
<feature type="transmembrane region" description="Helical" evidence="6">
    <location>
        <begin position="100"/>
        <end position="118"/>
    </location>
</feature>
<organism evidence="8">
    <name type="scientific">freshwater metagenome</name>
    <dbReference type="NCBI Taxonomy" id="449393"/>
    <lineage>
        <taxon>unclassified sequences</taxon>
        <taxon>metagenomes</taxon>
        <taxon>ecological metagenomes</taxon>
    </lineage>
</organism>
<dbReference type="AlphaFoldDB" id="A0A6J6B847"/>
<feature type="transmembrane region" description="Helical" evidence="6">
    <location>
        <begin position="124"/>
        <end position="146"/>
    </location>
</feature>